<dbReference type="AlphaFoldDB" id="A0AAW1ETS1"/>
<gene>
    <name evidence="2" type="ORF">VZT92_016062</name>
</gene>
<evidence type="ECO:0000313" key="3">
    <source>
        <dbReference type="Proteomes" id="UP001488805"/>
    </source>
</evidence>
<organism evidence="2 3">
    <name type="scientific">Zoarces viviparus</name>
    <name type="common">Viviparous eelpout</name>
    <name type="synonym">Blennius viviparus</name>
    <dbReference type="NCBI Taxonomy" id="48416"/>
    <lineage>
        <taxon>Eukaryota</taxon>
        <taxon>Metazoa</taxon>
        <taxon>Chordata</taxon>
        <taxon>Craniata</taxon>
        <taxon>Vertebrata</taxon>
        <taxon>Euteleostomi</taxon>
        <taxon>Actinopterygii</taxon>
        <taxon>Neopterygii</taxon>
        <taxon>Teleostei</taxon>
        <taxon>Neoteleostei</taxon>
        <taxon>Acanthomorphata</taxon>
        <taxon>Eupercaria</taxon>
        <taxon>Perciformes</taxon>
        <taxon>Cottioidei</taxon>
        <taxon>Zoarcales</taxon>
        <taxon>Zoarcidae</taxon>
        <taxon>Zoarcinae</taxon>
        <taxon>Zoarces</taxon>
    </lineage>
</organism>
<reference evidence="2 3" key="1">
    <citation type="journal article" date="2024" name="Genome Biol. Evol.">
        <title>Chromosome-level genome assembly of the viviparous eelpout Zoarces viviparus.</title>
        <authorList>
            <person name="Fuhrmann N."/>
            <person name="Brasseur M.V."/>
            <person name="Bakowski C.E."/>
            <person name="Podsiadlowski L."/>
            <person name="Prost S."/>
            <person name="Krehenwinkel H."/>
            <person name="Mayer C."/>
        </authorList>
    </citation>
    <scope>NUCLEOTIDE SEQUENCE [LARGE SCALE GENOMIC DNA]</scope>
    <source>
        <strain evidence="2">NO-MEL_2022_Ind0_liver</strain>
    </source>
</reference>
<dbReference type="EMBL" id="JBCEZU010000134">
    <property type="protein sequence ID" value="KAK9525345.1"/>
    <property type="molecule type" value="Genomic_DNA"/>
</dbReference>
<evidence type="ECO:0000313" key="2">
    <source>
        <dbReference type="EMBL" id="KAK9525345.1"/>
    </source>
</evidence>
<keyword evidence="3" id="KW-1185">Reference proteome</keyword>
<feature type="compositionally biased region" description="Pro residues" evidence="1">
    <location>
        <begin position="1"/>
        <end position="10"/>
    </location>
</feature>
<feature type="region of interest" description="Disordered" evidence="1">
    <location>
        <begin position="1"/>
        <end position="29"/>
    </location>
</feature>
<dbReference type="Proteomes" id="UP001488805">
    <property type="component" value="Unassembled WGS sequence"/>
</dbReference>
<comment type="caution">
    <text evidence="2">The sequence shown here is derived from an EMBL/GenBank/DDBJ whole genome shotgun (WGS) entry which is preliminary data.</text>
</comment>
<accession>A0AAW1ETS1</accession>
<sequence>MGSPWYPPPTHTHDQAAHRSAQAPKPPHWIGQSERSLLPLPWGCHHLFDTMSGGCALRSWHETNVHSHTASALCKPP</sequence>
<name>A0AAW1ETS1_ZOAVI</name>
<protein>
    <submittedName>
        <fullName evidence="2">Uncharacterized protein</fullName>
    </submittedName>
</protein>
<proteinExistence type="predicted"/>
<evidence type="ECO:0000256" key="1">
    <source>
        <dbReference type="SAM" id="MobiDB-lite"/>
    </source>
</evidence>